<keyword evidence="1" id="KW-0808">Transferase</keyword>
<sequence>MSVNTSDNQAALPLSGLRILDLCDRIGQGCGRQLADLGAEVILVEPPGGMASRLREPLYQGQSLTFAARNANKKSVVIDLAVSEGKEQFLSLLKSADIVLDGTESGYLNAKGLGAAKLRALKPELLVLSISDFGLQGPYKDFKATEAVHMAMGGELSRSGTAGNKPLLPPGDMALETAAIQAAWVALLAYWQRLHTGQGDTLDFSINDAVAQILDPPIGVTGSASAGRTAIEVAIKGRTVVDFVPGQLPSLALMYPVFKCVDGYVRACVLNPRQWQAMSAWLGPDHHFKHPKYGKAAVRLLSIGPINELIAALFADKTREELVLAGREKGIPIASVAQPSELFNDQHFAARDFFVDLTLEGATGKVPAGYQRIDGQRVGFRQPAPAVGQDTVAQCVARLSDEAQTPDPFGSEPITRRPLAGLLVLDLGVIVAGAELGRLFADQGARVIKLENKAFGDGMRQSFDSNPVSIPFAQGNRGKQSLGLNLRSEKGIELFKQLVEQADIVLSNFKPGTMDKLGIGYEVLQSINPRIICAESSAMGSAGPEASTMGYGPLVRASTSLSGLWRYPEQEAGFADVVTIYPDHFSARVSATAILAKLIQRRATGVGGFVDLSQAECIMNVLAPEFLRESLAPGTMVAKGNSHEFNAPDSVFSCQGDDQWCVVSVTSDYEWQGLCRAMGRDDLAEDSRYASALGRVQHREQLEAMVTQWSASLSPYQVMMACQAQGVPAGNMLRLSEFLQNPHYKVRHFFRLLDQPTAGRLLETENGPVGFSETLPPPVINRAPAQAEHTRELIRELLELSDQEIDTLVAAGDLEIGKPADWGVARQRLKTLAVSLGVKTILKVAAIKARLK</sequence>
<name>A0A1X9N7I3_9GAMM</name>
<dbReference type="InterPro" id="IPR044855">
    <property type="entry name" value="CoA-Trfase_III_dom3_sf"/>
</dbReference>
<reference evidence="2 3" key="1">
    <citation type="submission" date="2016-11" db="EMBL/GenBank/DDBJ databases">
        <title>Trade-off between light-utilization and light-protection in marine flavobacteria.</title>
        <authorList>
            <person name="Kumagai Y."/>
        </authorList>
    </citation>
    <scope>NUCLEOTIDE SEQUENCE [LARGE SCALE GENOMIC DNA]</scope>
    <source>
        <strain evidence="2 3">NBRC 107125</strain>
    </source>
</reference>
<dbReference type="InterPro" id="IPR050509">
    <property type="entry name" value="CoA-transferase_III"/>
</dbReference>
<dbReference type="Gene3D" id="3.40.50.10540">
    <property type="entry name" value="Crotonobetainyl-coa:carnitine coa-transferase, domain 1"/>
    <property type="match status" value="2"/>
</dbReference>
<organism evidence="2 3">
    <name type="scientific">Oceanicoccus sagamiensis</name>
    <dbReference type="NCBI Taxonomy" id="716816"/>
    <lineage>
        <taxon>Bacteria</taxon>
        <taxon>Pseudomonadati</taxon>
        <taxon>Pseudomonadota</taxon>
        <taxon>Gammaproteobacteria</taxon>
        <taxon>Cellvibrionales</taxon>
        <taxon>Spongiibacteraceae</taxon>
        <taxon>Oceanicoccus</taxon>
    </lineage>
</organism>
<dbReference type="RefSeq" id="WP_085757179.1">
    <property type="nucleotide sequence ID" value="NZ_CP019343.1"/>
</dbReference>
<dbReference type="KEGG" id="osg:BST96_02555"/>
<dbReference type="GO" id="GO:0016740">
    <property type="term" value="F:transferase activity"/>
    <property type="evidence" value="ECO:0007669"/>
    <property type="project" value="UniProtKB-KW"/>
</dbReference>
<dbReference type="InterPro" id="IPR003673">
    <property type="entry name" value="CoA-Trfase_fam_III"/>
</dbReference>
<dbReference type="Pfam" id="PF02515">
    <property type="entry name" value="CoA_transf_3"/>
    <property type="match status" value="2"/>
</dbReference>
<dbReference type="Proteomes" id="UP000193450">
    <property type="component" value="Chromosome"/>
</dbReference>
<proteinExistence type="predicted"/>
<keyword evidence="3" id="KW-1185">Reference proteome</keyword>
<dbReference type="PANTHER" id="PTHR48228:SF6">
    <property type="entry name" value="L-CARNITINE COA-TRANSFERASE"/>
    <property type="match status" value="1"/>
</dbReference>
<evidence type="ECO:0000313" key="2">
    <source>
        <dbReference type="EMBL" id="ARN73084.1"/>
    </source>
</evidence>
<evidence type="ECO:0000313" key="3">
    <source>
        <dbReference type="Proteomes" id="UP000193450"/>
    </source>
</evidence>
<dbReference type="OrthoDB" id="9058532at2"/>
<protein>
    <recommendedName>
        <fullName evidence="4">CoA transferase</fullName>
    </recommendedName>
</protein>
<dbReference type="EMBL" id="CP019343">
    <property type="protein sequence ID" value="ARN73084.1"/>
    <property type="molecule type" value="Genomic_DNA"/>
</dbReference>
<dbReference type="STRING" id="716816.BST96_02555"/>
<evidence type="ECO:0000256" key="1">
    <source>
        <dbReference type="ARBA" id="ARBA00022679"/>
    </source>
</evidence>
<accession>A0A1X9N7I3</accession>
<evidence type="ECO:0008006" key="4">
    <source>
        <dbReference type="Google" id="ProtNLM"/>
    </source>
</evidence>
<dbReference type="SUPFAM" id="SSF89796">
    <property type="entry name" value="CoA-transferase family III (CaiB/BaiF)"/>
    <property type="match status" value="2"/>
</dbReference>
<gene>
    <name evidence="2" type="ORF">BST96_02555</name>
</gene>
<dbReference type="PANTHER" id="PTHR48228">
    <property type="entry name" value="SUCCINYL-COA--D-CITRAMALATE COA-TRANSFERASE"/>
    <property type="match status" value="1"/>
</dbReference>
<dbReference type="Gene3D" id="3.30.1540.10">
    <property type="entry name" value="formyl-coa transferase, domain 3"/>
    <property type="match status" value="2"/>
</dbReference>
<dbReference type="AlphaFoldDB" id="A0A1X9N7I3"/>
<dbReference type="InterPro" id="IPR023606">
    <property type="entry name" value="CoA-Trfase_III_dom_1_sf"/>
</dbReference>